<feature type="compositionally biased region" description="Basic residues" evidence="1">
    <location>
        <begin position="11"/>
        <end position="22"/>
    </location>
</feature>
<accession>A0A314ZHQ4</accession>
<gene>
    <name evidence="2" type="ORF">Pyn_07810</name>
</gene>
<organism evidence="2 3">
    <name type="scientific">Prunus yedoensis var. nudiflora</name>
    <dbReference type="NCBI Taxonomy" id="2094558"/>
    <lineage>
        <taxon>Eukaryota</taxon>
        <taxon>Viridiplantae</taxon>
        <taxon>Streptophyta</taxon>
        <taxon>Embryophyta</taxon>
        <taxon>Tracheophyta</taxon>
        <taxon>Spermatophyta</taxon>
        <taxon>Magnoliopsida</taxon>
        <taxon>eudicotyledons</taxon>
        <taxon>Gunneridae</taxon>
        <taxon>Pentapetalae</taxon>
        <taxon>rosids</taxon>
        <taxon>fabids</taxon>
        <taxon>Rosales</taxon>
        <taxon>Rosaceae</taxon>
        <taxon>Amygdaloideae</taxon>
        <taxon>Amygdaleae</taxon>
        <taxon>Prunus</taxon>
    </lineage>
</organism>
<evidence type="ECO:0000313" key="3">
    <source>
        <dbReference type="Proteomes" id="UP000250321"/>
    </source>
</evidence>
<reference evidence="2 3" key="1">
    <citation type="submission" date="2018-02" db="EMBL/GenBank/DDBJ databases">
        <title>Draft genome of wild Prunus yedoensis var. nudiflora.</title>
        <authorList>
            <person name="Baek S."/>
            <person name="Kim J.-H."/>
            <person name="Choi K."/>
            <person name="Kim G.-B."/>
            <person name="Cho A."/>
            <person name="Jang H."/>
            <person name="Shin C.-H."/>
            <person name="Yu H.-J."/>
            <person name="Mun J.-H."/>
        </authorList>
    </citation>
    <scope>NUCLEOTIDE SEQUENCE [LARGE SCALE GENOMIC DNA]</scope>
    <source>
        <strain evidence="3">cv. Jeju island</strain>
        <tissue evidence="2">Leaf</tissue>
    </source>
</reference>
<evidence type="ECO:0000256" key="1">
    <source>
        <dbReference type="SAM" id="MobiDB-lite"/>
    </source>
</evidence>
<name>A0A314ZHQ4_PRUYE</name>
<feature type="compositionally biased region" description="Polar residues" evidence="1">
    <location>
        <begin position="1"/>
        <end position="10"/>
    </location>
</feature>
<proteinExistence type="predicted"/>
<dbReference type="EMBL" id="PJQY01000066">
    <property type="protein sequence ID" value="PQQ19425.1"/>
    <property type="molecule type" value="Genomic_DNA"/>
</dbReference>
<sequence>MDANNEISMQSKKKKTTKRHTLSKLLEGIGTARRPAIDSARRRCGGEPRKANRGGQTCFAMEVLGGLLGPRIAGLDDSPLFPLGTRTPLLLISPCDHGLTVYRYYFPQHPTSEAFVTSASARLCFLETLISPSLVLSLRGFDRKPLPAKDAPHSLPQSLTHFSSQSLHIVASLLWETKQSKAKALP</sequence>
<dbReference type="Proteomes" id="UP000250321">
    <property type="component" value="Unassembled WGS sequence"/>
</dbReference>
<protein>
    <submittedName>
        <fullName evidence="2">Uncharacterized protein</fullName>
    </submittedName>
</protein>
<comment type="caution">
    <text evidence="2">The sequence shown here is derived from an EMBL/GenBank/DDBJ whole genome shotgun (WGS) entry which is preliminary data.</text>
</comment>
<dbReference type="AlphaFoldDB" id="A0A314ZHQ4"/>
<evidence type="ECO:0000313" key="2">
    <source>
        <dbReference type="EMBL" id="PQQ19425.1"/>
    </source>
</evidence>
<feature type="region of interest" description="Disordered" evidence="1">
    <location>
        <begin position="1"/>
        <end position="22"/>
    </location>
</feature>
<keyword evidence="3" id="KW-1185">Reference proteome</keyword>